<evidence type="ECO:0000256" key="10">
    <source>
        <dbReference type="SAM" id="MobiDB-lite"/>
    </source>
</evidence>
<comment type="catalytic activity">
    <reaction evidence="1">
        <text>ATP + protein L-histidine = ADP + protein N-phospho-L-histidine.</text>
        <dbReference type="EC" id="2.7.13.3"/>
    </reaction>
</comment>
<dbReference type="Pfam" id="PF00512">
    <property type="entry name" value="HisKA"/>
    <property type="match status" value="1"/>
</dbReference>
<evidence type="ECO:0000313" key="16">
    <source>
        <dbReference type="Proteomes" id="UP000575985"/>
    </source>
</evidence>
<organism evidence="15 16">
    <name type="scientific">Streptomonospora nanhaiensis</name>
    <dbReference type="NCBI Taxonomy" id="1323731"/>
    <lineage>
        <taxon>Bacteria</taxon>
        <taxon>Bacillati</taxon>
        <taxon>Actinomycetota</taxon>
        <taxon>Actinomycetes</taxon>
        <taxon>Streptosporangiales</taxon>
        <taxon>Nocardiopsidaceae</taxon>
        <taxon>Streptomonospora</taxon>
    </lineage>
</organism>
<dbReference type="SMART" id="SM00387">
    <property type="entry name" value="HATPase_c"/>
    <property type="match status" value="1"/>
</dbReference>
<feature type="compositionally biased region" description="Low complexity" evidence="10">
    <location>
        <begin position="408"/>
        <end position="445"/>
    </location>
</feature>
<feature type="domain" description="HAMP" evidence="14">
    <location>
        <begin position="184"/>
        <end position="237"/>
    </location>
</feature>
<evidence type="ECO:0000256" key="5">
    <source>
        <dbReference type="ARBA" id="ARBA00022679"/>
    </source>
</evidence>
<keyword evidence="8 11" id="KW-1133">Transmembrane helix</keyword>
<feature type="compositionally biased region" description="Low complexity" evidence="10">
    <location>
        <begin position="685"/>
        <end position="700"/>
    </location>
</feature>
<dbReference type="Pfam" id="PF00672">
    <property type="entry name" value="HAMP"/>
    <property type="match status" value="1"/>
</dbReference>
<evidence type="ECO:0000259" key="12">
    <source>
        <dbReference type="PROSITE" id="PS50109"/>
    </source>
</evidence>
<dbReference type="InterPro" id="IPR036513">
    <property type="entry name" value="STAS_dom_sf"/>
</dbReference>
<feature type="domain" description="Histidine kinase" evidence="12">
    <location>
        <begin position="245"/>
        <end position="404"/>
    </location>
</feature>
<feature type="region of interest" description="Disordered" evidence="10">
    <location>
        <begin position="408"/>
        <end position="588"/>
    </location>
</feature>
<evidence type="ECO:0000259" key="13">
    <source>
        <dbReference type="PROSITE" id="PS50801"/>
    </source>
</evidence>
<evidence type="ECO:0000256" key="3">
    <source>
        <dbReference type="ARBA" id="ARBA00012438"/>
    </source>
</evidence>
<keyword evidence="11" id="KW-0472">Membrane</keyword>
<dbReference type="PROSITE" id="PS50801">
    <property type="entry name" value="STAS"/>
    <property type="match status" value="1"/>
</dbReference>
<dbReference type="InterPro" id="IPR005467">
    <property type="entry name" value="His_kinase_dom"/>
</dbReference>
<evidence type="ECO:0000256" key="8">
    <source>
        <dbReference type="ARBA" id="ARBA00022989"/>
    </source>
</evidence>
<name>A0A853BGR1_9ACTN</name>
<evidence type="ECO:0000256" key="6">
    <source>
        <dbReference type="ARBA" id="ARBA00022692"/>
    </source>
</evidence>
<dbReference type="InterPro" id="IPR003594">
    <property type="entry name" value="HATPase_dom"/>
</dbReference>
<dbReference type="InterPro" id="IPR050428">
    <property type="entry name" value="TCS_sensor_his_kinase"/>
</dbReference>
<feature type="transmembrane region" description="Helical" evidence="11">
    <location>
        <begin position="21"/>
        <end position="43"/>
    </location>
</feature>
<feature type="region of interest" description="Disordered" evidence="10">
    <location>
        <begin position="632"/>
        <end position="667"/>
    </location>
</feature>
<dbReference type="PANTHER" id="PTHR45436:SF5">
    <property type="entry name" value="SENSOR HISTIDINE KINASE TRCS"/>
    <property type="match status" value="1"/>
</dbReference>
<dbReference type="Gene3D" id="3.30.565.10">
    <property type="entry name" value="Histidine kinase-like ATPase, C-terminal domain"/>
    <property type="match status" value="1"/>
</dbReference>
<evidence type="ECO:0000256" key="7">
    <source>
        <dbReference type="ARBA" id="ARBA00022777"/>
    </source>
</evidence>
<dbReference type="InterPro" id="IPR002645">
    <property type="entry name" value="STAS_dom"/>
</dbReference>
<keyword evidence="5" id="KW-0808">Transferase</keyword>
<dbReference type="CDD" id="cd07043">
    <property type="entry name" value="STAS_anti-anti-sigma_factors"/>
    <property type="match status" value="1"/>
</dbReference>
<dbReference type="GO" id="GO:0000155">
    <property type="term" value="F:phosphorelay sensor kinase activity"/>
    <property type="evidence" value="ECO:0007669"/>
    <property type="project" value="InterPro"/>
</dbReference>
<evidence type="ECO:0000259" key="14">
    <source>
        <dbReference type="PROSITE" id="PS50885"/>
    </source>
</evidence>
<evidence type="ECO:0000256" key="2">
    <source>
        <dbReference type="ARBA" id="ARBA00004370"/>
    </source>
</evidence>
<dbReference type="SMART" id="SM00388">
    <property type="entry name" value="HisKA"/>
    <property type="match status" value="1"/>
</dbReference>
<protein>
    <recommendedName>
        <fullName evidence="3">histidine kinase</fullName>
        <ecNumber evidence="3">2.7.13.3</ecNumber>
    </recommendedName>
</protein>
<dbReference type="CDD" id="cd00082">
    <property type="entry name" value="HisKA"/>
    <property type="match status" value="1"/>
</dbReference>
<feature type="compositionally biased region" description="Low complexity" evidence="10">
    <location>
        <begin position="654"/>
        <end position="667"/>
    </location>
</feature>
<evidence type="ECO:0000256" key="9">
    <source>
        <dbReference type="ARBA" id="ARBA00023012"/>
    </source>
</evidence>
<dbReference type="PROSITE" id="PS50885">
    <property type="entry name" value="HAMP"/>
    <property type="match status" value="1"/>
</dbReference>
<feature type="compositionally biased region" description="Basic residues" evidence="10">
    <location>
        <begin position="701"/>
        <end position="711"/>
    </location>
</feature>
<dbReference type="Pfam" id="PF02518">
    <property type="entry name" value="HATPase_c"/>
    <property type="match status" value="1"/>
</dbReference>
<keyword evidence="6 11" id="KW-0812">Transmembrane</keyword>
<feature type="compositionally biased region" description="Basic and acidic residues" evidence="10">
    <location>
        <begin position="516"/>
        <end position="526"/>
    </location>
</feature>
<dbReference type="PROSITE" id="PS50109">
    <property type="entry name" value="HIS_KIN"/>
    <property type="match status" value="1"/>
</dbReference>
<dbReference type="SMART" id="SM00304">
    <property type="entry name" value="HAMP"/>
    <property type="match status" value="1"/>
</dbReference>
<dbReference type="EMBL" id="JACCFO010000001">
    <property type="protein sequence ID" value="NYI93914.1"/>
    <property type="molecule type" value="Genomic_DNA"/>
</dbReference>
<evidence type="ECO:0000256" key="11">
    <source>
        <dbReference type="SAM" id="Phobius"/>
    </source>
</evidence>
<dbReference type="GO" id="GO:0005886">
    <property type="term" value="C:plasma membrane"/>
    <property type="evidence" value="ECO:0007669"/>
    <property type="project" value="TreeGrafter"/>
</dbReference>
<dbReference type="InterPro" id="IPR003661">
    <property type="entry name" value="HisK_dim/P_dom"/>
</dbReference>
<feature type="region of interest" description="Disordered" evidence="10">
    <location>
        <begin position="685"/>
        <end position="717"/>
    </location>
</feature>
<feature type="compositionally biased region" description="Basic residues" evidence="10">
    <location>
        <begin position="566"/>
        <end position="588"/>
    </location>
</feature>
<feature type="domain" description="STAS" evidence="13">
    <location>
        <begin position="720"/>
        <end position="823"/>
    </location>
</feature>
<feature type="compositionally biased region" description="Basic residues" evidence="10">
    <location>
        <begin position="538"/>
        <end position="557"/>
    </location>
</feature>
<evidence type="ECO:0000313" key="15">
    <source>
        <dbReference type="EMBL" id="NYI93914.1"/>
    </source>
</evidence>
<dbReference type="PANTHER" id="PTHR45436">
    <property type="entry name" value="SENSOR HISTIDINE KINASE YKOH"/>
    <property type="match status" value="1"/>
</dbReference>
<sequence>MPNRSRLRPRSIRARVAAGSVAAAAVILLVFGVLTSVLVRAVVHRGEVERAAEAAREVVMEIQSHRVEGKLRPRGGVSRLQVVAPDGEVLASGGAARDTGPLTEVRPSRPEAQVVTTRCPQRRTARCLTIVGYAAADSHYGDVLVYAAVPRSGLVSFPLMEVVVLGLGLALLVPTGALAWWGAGRTLRPVEDIRTDLEHITASDLGRRVAVPDTGDEVARLARTVNDTLRRLAAAMDRQRGFVSDASHELRNPIAGLRTRLEVELADPGGDVREALRGALADTERLERIVSDLLELARLDADVATAREPVDLGDLAESEVRRRGAPPRVESEAEPRLFVYGNRLRLVRLLTNLLGNAERHARERVLVTVEREGQEVVLRVHDDGNGVPEQERERIFDRFARLAGRAGATPAAPGWAWPSRGRSPRPRAAPSTSATATAWAARSSPCACRSTSGAGAVEERGRGMGGAGVSRSAQTGHVRQAGHVTRARGRVAARNGGDGRGEGHALRGSRGHGRRRAGDRARDVRERRRGAAGGAVVRGRRRLPRHRGGGRPGRGGRGRPGGGGRTGRRERRRRGRRRDRVPARRGRRGPRVLLRLPLLGARWGCCPGPGTAVSRGRVAEQVAALRVGADRGIRTDPEGPRVPPQSCRRRGRAGARPCSGRRGGVAASGRLAPRRRVRFRRGPGSWRMEAGSRQAAQAAPRAHRARGHRRSRDGPSMCHLDVGIQDRDGTTVMRLKGEFDLAGVDRFEQTAGTAEIVYGPVMVVDLSELSFIDSVGLGALARLHRRLARAGGALTVYVPPGKIERIFHYSGLKQAMDIRTPPA</sequence>
<keyword evidence="9" id="KW-0902">Two-component regulatory system</keyword>
<dbReference type="InterPro" id="IPR003660">
    <property type="entry name" value="HAMP_dom"/>
</dbReference>
<dbReference type="CDD" id="cd06225">
    <property type="entry name" value="HAMP"/>
    <property type="match status" value="1"/>
</dbReference>
<dbReference type="InterPro" id="IPR036890">
    <property type="entry name" value="HATPase_C_sf"/>
</dbReference>
<accession>A0A853BGR1</accession>
<dbReference type="Gene3D" id="1.10.287.130">
    <property type="match status" value="1"/>
</dbReference>
<dbReference type="Proteomes" id="UP000575985">
    <property type="component" value="Unassembled WGS sequence"/>
</dbReference>
<dbReference type="AlphaFoldDB" id="A0A853BGR1"/>
<evidence type="ECO:0000256" key="4">
    <source>
        <dbReference type="ARBA" id="ARBA00022553"/>
    </source>
</evidence>
<dbReference type="Gene3D" id="6.10.340.10">
    <property type="match status" value="1"/>
</dbReference>
<gene>
    <name evidence="15" type="ORF">HNR12_000191</name>
</gene>
<keyword evidence="4" id="KW-0597">Phosphoprotein</keyword>
<dbReference type="EC" id="2.7.13.3" evidence="3"/>
<reference evidence="15 16" key="1">
    <citation type="submission" date="2020-07" db="EMBL/GenBank/DDBJ databases">
        <title>Sequencing the genomes of 1000 actinobacteria strains.</title>
        <authorList>
            <person name="Klenk H.-P."/>
        </authorList>
    </citation>
    <scope>NUCLEOTIDE SEQUENCE [LARGE SCALE GENOMIC DNA]</scope>
    <source>
        <strain evidence="15 16">DSM 45927</strain>
    </source>
</reference>
<keyword evidence="7" id="KW-0418">Kinase</keyword>
<dbReference type="Gene3D" id="3.30.750.24">
    <property type="entry name" value="STAS domain"/>
    <property type="match status" value="1"/>
</dbReference>
<comment type="subcellular location">
    <subcellularLocation>
        <location evidence="2">Membrane</location>
    </subcellularLocation>
</comment>
<comment type="caution">
    <text evidence="15">The sequence shown here is derived from an EMBL/GenBank/DDBJ whole genome shotgun (WGS) entry which is preliminary data.</text>
</comment>
<keyword evidence="16" id="KW-1185">Reference proteome</keyword>
<dbReference type="SUPFAM" id="SSF55874">
    <property type="entry name" value="ATPase domain of HSP90 chaperone/DNA topoisomerase II/histidine kinase"/>
    <property type="match status" value="1"/>
</dbReference>
<dbReference type="SUPFAM" id="SSF52091">
    <property type="entry name" value="SpoIIaa-like"/>
    <property type="match status" value="1"/>
</dbReference>
<evidence type="ECO:0000256" key="1">
    <source>
        <dbReference type="ARBA" id="ARBA00000085"/>
    </source>
</evidence>
<proteinExistence type="predicted"/>
<dbReference type="Pfam" id="PF01740">
    <property type="entry name" value="STAS"/>
    <property type="match status" value="1"/>
</dbReference>